<accession>E2B9N2</accession>
<dbReference type="EMBL" id="GL446577">
    <property type="protein sequence ID" value="EFN87599.1"/>
    <property type="molecule type" value="Genomic_DNA"/>
</dbReference>
<proteinExistence type="predicted"/>
<gene>
    <name evidence="1" type="ORF">EAI_05125</name>
</gene>
<reference evidence="1 2" key="1">
    <citation type="journal article" date="2010" name="Science">
        <title>Genomic comparison of the ants Camponotus floridanus and Harpegnathos saltator.</title>
        <authorList>
            <person name="Bonasio R."/>
            <person name="Zhang G."/>
            <person name="Ye C."/>
            <person name="Mutti N.S."/>
            <person name="Fang X."/>
            <person name="Qin N."/>
            <person name="Donahue G."/>
            <person name="Yang P."/>
            <person name="Li Q."/>
            <person name="Li C."/>
            <person name="Zhang P."/>
            <person name="Huang Z."/>
            <person name="Berger S.L."/>
            <person name="Reinberg D."/>
            <person name="Wang J."/>
            <person name="Liebig J."/>
        </authorList>
    </citation>
    <scope>NUCLEOTIDE SEQUENCE [LARGE SCALE GENOMIC DNA]</scope>
    <source>
        <strain evidence="1 2">R22 G/1</strain>
    </source>
</reference>
<name>E2B9N2_HARSA</name>
<evidence type="ECO:0000313" key="2">
    <source>
        <dbReference type="Proteomes" id="UP000008237"/>
    </source>
</evidence>
<dbReference type="InParanoid" id="E2B9N2"/>
<dbReference type="OrthoDB" id="7311776at2759"/>
<keyword evidence="2" id="KW-1185">Reference proteome</keyword>
<protein>
    <submittedName>
        <fullName evidence="1">Uncharacterized protein</fullName>
    </submittedName>
</protein>
<evidence type="ECO:0000313" key="1">
    <source>
        <dbReference type="EMBL" id="EFN87599.1"/>
    </source>
</evidence>
<organism evidence="2">
    <name type="scientific">Harpegnathos saltator</name>
    <name type="common">Jerdon's jumping ant</name>
    <dbReference type="NCBI Taxonomy" id="610380"/>
    <lineage>
        <taxon>Eukaryota</taxon>
        <taxon>Metazoa</taxon>
        <taxon>Ecdysozoa</taxon>
        <taxon>Arthropoda</taxon>
        <taxon>Hexapoda</taxon>
        <taxon>Insecta</taxon>
        <taxon>Pterygota</taxon>
        <taxon>Neoptera</taxon>
        <taxon>Endopterygota</taxon>
        <taxon>Hymenoptera</taxon>
        <taxon>Apocrita</taxon>
        <taxon>Aculeata</taxon>
        <taxon>Formicoidea</taxon>
        <taxon>Formicidae</taxon>
        <taxon>Ponerinae</taxon>
        <taxon>Ponerini</taxon>
        <taxon>Harpegnathos</taxon>
    </lineage>
</organism>
<dbReference type="Proteomes" id="UP000008237">
    <property type="component" value="Unassembled WGS sequence"/>
</dbReference>
<dbReference type="Pfam" id="PF24664">
    <property type="entry name" value="Monjiviricetes_fusion"/>
    <property type="match status" value="1"/>
</dbReference>
<dbReference type="AlphaFoldDB" id="E2B9N2"/>
<sequence length="151" mass="17230">MPTSSCDFHQHDILYEGQATKIRDDTTNQRSDIPAINPSTVYSLITQDITFALTTTKSQQLCGYTILQVEHPKLFIVEVTKGDTVKPRGSIPVDILDIFAYVNSKFVYVEKHVRSQIINLYYNVMKQRCNLEQVLKNTLSLVSRHGEPVRV</sequence>